<evidence type="ECO:0000256" key="12">
    <source>
        <dbReference type="NCBIfam" id="TIGR00416"/>
    </source>
</evidence>
<keyword evidence="5" id="KW-0378">Hydrolase</keyword>
<dbReference type="PANTHER" id="PTHR32472:SF10">
    <property type="entry name" value="DNA REPAIR PROTEIN RADA-LIKE PROTEIN"/>
    <property type="match status" value="1"/>
</dbReference>
<organism evidence="16">
    <name type="scientific">Symploca sp. SIO1C4</name>
    <dbReference type="NCBI Taxonomy" id="2607765"/>
    <lineage>
        <taxon>Bacteria</taxon>
        <taxon>Bacillati</taxon>
        <taxon>Cyanobacteriota</taxon>
        <taxon>Cyanophyceae</taxon>
        <taxon>Coleofasciculales</taxon>
        <taxon>Coleofasciculaceae</taxon>
        <taxon>Symploca</taxon>
    </lineage>
</organism>
<evidence type="ECO:0000256" key="3">
    <source>
        <dbReference type="ARBA" id="ARBA00022763"/>
    </source>
</evidence>
<evidence type="ECO:0000256" key="9">
    <source>
        <dbReference type="ARBA" id="ARBA00023125"/>
    </source>
</evidence>
<keyword evidence="4 13" id="KW-0863">Zinc-finger</keyword>
<gene>
    <name evidence="11 16" type="primary">radA</name>
    <name evidence="16" type="ORF">F6J89_30465</name>
</gene>
<dbReference type="GO" id="GO:0016787">
    <property type="term" value="F:hydrolase activity"/>
    <property type="evidence" value="ECO:0007669"/>
    <property type="project" value="UniProtKB-KW"/>
</dbReference>
<keyword evidence="9 11" id="KW-0238">DNA-binding</keyword>
<dbReference type="GO" id="GO:0003684">
    <property type="term" value="F:damaged DNA binding"/>
    <property type="evidence" value="ECO:0007669"/>
    <property type="project" value="InterPro"/>
</dbReference>
<dbReference type="GO" id="GO:0005524">
    <property type="term" value="F:ATP binding"/>
    <property type="evidence" value="ECO:0007669"/>
    <property type="project" value="UniProtKB-UniRule"/>
</dbReference>
<keyword evidence="10 11" id="KW-0234">DNA repair</keyword>
<comment type="similarity">
    <text evidence="11 13">Belongs to the RecA family. RadA subfamily.</text>
</comment>
<dbReference type="InterPro" id="IPR014721">
    <property type="entry name" value="Ribsml_uS5_D2-typ_fold_subgr"/>
</dbReference>
<keyword evidence="3 11" id="KW-0227">DNA damage</keyword>
<feature type="region of interest" description="Lon-protease-like" evidence="11">
    <location>
        <begin position="402"/>
        <end position="520"/>
    </location>
</feature>
<evidence type="ECO:0000256" key="8">
    <source>
        <dbReference type="ARBA" id="ARBA00023016"/>
    </source>
</evidence>
<dbReference type="InterPro" id="IPR020588">
    <property type="entry name" value="RecA_ATP-bd"/>
</dbReference>
<dbReference type="InterPro" id="IPR041166">
    <property type="entry name" value="Rubredoxin_2"/>
</dbReference>
<evidence type="ECO:0000256" key="2">
    <source>
        <dbReference type="ARBA" id="ARBA00022741"/>
    </source>
</evidence>
<dbReference type="Gene3D" id="3.40.50.300">
    <property type="entry name" value="P-loop containing nucleotide triphosphate hydrolases"/>
    <property type="match status" value="1"/>
</dbReference>
<dbReference type="GO" id="GO:0005829">
    <property type="term" value="C:cytosol"/>
    <property type="evidence" value="ECO:0007669"/>
    <property type="project" value="TreeGrafter"/>
</dbReference>
<feature type="compositionally biased region" description="Basic residues" evidence="14">
    <location>
        <begin position="165"/>
        <end position="185"/>
    </location>
</feature>
<evidence type="ECO:0000256" key="10">
    <source>
        <dbReference type="ARBA" id="ARBA00023204"/>
    </source>
</evidence>
<dbReference type="GO" id="GO:0000725">
    <property type="term" value="P:recombinational repair"/>
    <property type="evidence" value="ECO:0007669"/>
    <property type="project" value="UniProtKB-UniRule"/>
</dbReference>
<dbReference type="InterPro" id="IPR003593">
    <property type="entry name" value="AAA+_ATPase"/>
</dbReference>
<proteinExistence type="inferred from homology"/>
<dbReference type="NCBIfam" id="TIGR00416">
    <property type="entry name" value="sms"/>
    <property type="match status" value="1"/>
</dbReference>
<accession>A0A6B3NRJ9</accession>
<keyword evidence="8 11" id="KW-0346">Stress response</keyword>
<comment type="function">
    <text evidence="11">Plays a role in repairing double-strand DNA breaks, probably involving stabilizing or processing branched DNA or blocked replication forks.</text>
</comment>
<dbReference type="GO" id="GO:0008270">
    <property type="term" value="F:zinc ion binding"/>
    <property type="evidence" value="ECO:0007669"/>
    <property type="project" value="UniProtKB-KW"/>
</dbReference>
<dbReference type="GO" id="GO:0140664">
    <property type="term" value="F:ATP-dependent DNA damage sensor activity"/>
    <property type="evidence" value="ECO:0007669"/>
    <property type="project" value="InterPro"/>
</dbReference>
<dbReference type="SUPFAM" id="SSF52540">
    <property type="entry name" value="P-loop containing nucleoside triphosphate hydrolases"/>
    <property type="match status" value="1"/>
</dbReference>
<evidence type="ECO:0000313" key="16">
    <source>
        <dbReference type="EMBL" id="NER31818.1"/>
    </source>
</evidence>
<keyword evidence="2 11" id="KW-0547">Nucleotide-binding</keyword>
<dbReference type="SUPFAM" id="SSF54211">
    <property type="entry name" value="Ribosomal protein S5 domain 2-like"/>
    <property type="match status" value="1"/>
</dbReference>
<dbReference type="Gene3D" id="3.30.230.10">
    <property type="match status" value="1"/>
</dbReference>
<feature type="region of interest" description="Disordered" evidence="14">
    <location>
        <begin position="47"/>
        <end position="69"/>
    </location>
</feature>
<comment type="caution">
    <text evidence="16">The sequence shown here is derived from an EMBL/GenBank/DDBJ whole genome shotgun (WGS) entry which is preliminary data.</text>
</comment>
<dbReference type="HAMAP" id="MF_01498">
    <property type="entry name" value="RadA_bact"/>
    <property type="match status" value="1"/>
</dbReference>
<feature type="short sequence motif" description="RadA KNRFG motif" evidence="11">
    <location>
        <begin position="303"/>
        <end position="307"/>
    </location>
</feature>
<reference evidence="16" key="1">
    <citation type="submission" date="2019-11" db="EMBL/GenBank/DDBJ databases">
        <title>Genomic insights into an expanded diversity of filamentous marine cyanobacteria reveals the extraordinary biosynthetic potential of Moorea and Okeania.</title>
        <authorList>
            <person name="Ferreira Leao T."/>
            <person name="Wang M."/>
            <person name="Moss N."/>
            <person name="Da Silva R."/>
            <person name="Sanders J."/>
            <person name="Nurk S."/>
            <person name="Gurevich A."/>
            <person name="Humphrey G."/>
            <person name="Reher R."/>
            <person name="Zhu Q."/>
            <person name="Belda-Ferre P."/>
            <person name="Glukhov E."/>
            <person name="Rex R."/>
            <person name="Dorrestein P.C."/>
            <person name="Knight R."/>
            <person name="Pevzner P."/>
            <person name="Gerwick W.H."/>
            <person name="Gerwick L."/>
        </authorList>
    </citation>
    <scope>NUCLEOTIDE SEQUENCE</scope>
    <source>
        <strain evidence="16">SIO1C4</strain>
    </source>
</reference>
<evidence type="ECO:0000256" key="7">
    <source>
        <dbReference type="ARBA" id="ARBA00022840"/>
    </source>
</evidence>
<evidence type="ECO:0000256" key="14">
    <source>
        <dbReference type="SAM" id="MobiDB-lite"/>
    </source>
</evidence>
<feature type="domain" description="RecA family profile 1" evidence="15">
    <location>
        <begin position="80"/>
        <end position="266"/>
    </location>
</feature>
<protein>
    <recommendedName>
        <fullName evidence="11 12">DNA repair protein RadA</fullName>
    </recommendedName>
</protein>
<evidence type="ECO:0000256" key="11">
    <source>
        <dbReference type="HAMAP-Rule" id="MF_01498"/>
    </source>
</evidence>
<feature type="binding site" evidence="11">
    <location>
        <begin position="109"/>
        <end position="116"/>
    </location>
    <ligand>
        <name>ATP</name>
        <dbReference type="ChEBI" id="CHEBI:30616"/>
    </ligand>
</feature>
<evidence type="ECO:0000256" key="13">
    <source>
        <dbReference type="RuleBase" id="RU003555"/>
    </source>
</evidence>
<sequence>MPKPKSLYVCNACGAEFSQWFGKCSSCGTYNSLEEVVPPSPLNLGRGGWQSKTYSHEHSENQGPAQPRSSLKFSEISDQVQMRFASGYGELDRVLGGGIVPGSLVLIGGDPGIGKSTLLLQVANQLATIHRILYVCAEESGQQVKLRASRLGVGEVAVESESKKSNSKKHSTSSKSNSKSKKRHQPQQQAEAKGSLYVLPETDLEEVLRELESLKPQVAVIDSIQTLYFAALTSAPGSVAQVRECTSALMQVAKRANITLLIVGHVTKEGAIAGPRVLEHLVDTVLYFEGDRFASHRLLRSVKNRFGATHEIGIFEMVDKGLQEVVNPSELFLGNRDEMSPGTATVVACEGTRPLLVELQALVSPASYGSPRRSTTGVDYNRLQQILAVLEKRVGIPLSKLDAYVATSGGLGVEEPAADLGMAIAVVASFRDRVVDPRTVLIGEVGLGGQVRLVSQMELRLKEAAKLGFKRAIIPKGQTLPELGLEIVQVSRVLDAIIAALPGGLRQHLAEQEFSEITEA</sequence>
<evidence type="ECO:0000256" key="1">
    <source>
        <dbReference type="ARBA" id="ARBA00022723"/>
    </source>
</evidence>
<evidence type="ECO:0000259" key="15">
    <source>
        <dbReference type="PROSITE" id="PS50162"/>
    </source>
</evidence>
<keyword evidence="6 13" id="KW-0862">Zinc</keyword>
<evidence type="ECO:0000256" key="6">
    <source>
        <dbReference type="ARBA" id="ARBA00022833"/>
    </source>
</evidence>
<dbReference type="PRINTS" id="PR01874">
    <property type="entry name" value="DNAREPAIRADA"/>
</dbReference>
<dbReference type="PROSITE" id="PS50162">
    <property type="entry name" value="RECA_2"/>
    <property type="match status" value="1"/>
</dbReference>
<dbReference type="Pfam" id="PF13541">
    <property type="entry name" value="ChlI"/>
    <property type="match status" value="1"/>
</dbReference>
<dbReference type="CDD" id="cd01121">
    <property type="entry name" value="RadA_SMS_N"/>
    <property type="match status" value="1"/>
</dbReference>
<dbReference type="InterPro" id="IPR020568">
    <property type="entry name" value="Ribosomal_Su5_D2-typ_SF"/>
</dbReference>
<dbReference type="Pfam" id="PF06745">
    <property type="entry name" value="ATPase"/>
    <property type="match status" value="1"/>
</dbReference>
<dbReference type="EMBL" id="JAAHFQ010000947">
    <property type="protein sequence ID" value="NER31818.1"/>
    <property type="molecule type" value="Genomic_DNA"/>
</dbReference>
<dbReference type="AlphaFoldDB" id="A0A6B3NRJ9"/>
<keyword evidence="1 11" id="KW-0479">Metal-binding</keyword>
<evidence type="ECO:0000256" key="5">
    <source>
        <dbReference type="ARBA" id="ARBA00022801"/>
    </source>
</evidence>
<comment type="function">
    <text evidence="13">DNA-dependent ATPase involved in processing of recombination intermediates, plays a role in repairing DNA breaks. Stimulates the branch migration of RecA-mediated strand transfer reactions, allowing the 3' invading strand to extend heteroduplex DNA faster. Binds ssDNA in the presence of ADP but not other nucleotides, has ATPase activity that is stimulated by ssDNA and various branched DNA structures, but inhibited by SSB. Does not have RecA's homology-searching function.</text>
</comment>
<dbReference type="InterPro" id="IPR027417">
    <property type="entry name" value="P-loop_NTPase"/>
</dbReference>
<name>A0A6B3NRJ9_9CYAN</name>
<dbReference type="InterPro" id="IPR004504">
    <property type="entry name" value="DNA_repair_RadA"/>
</dbReference>
<dbReference type="PANTHER" id="PTHR32472">
    <property type="entry name" value="DNA REPAIR PROTEIN RADA"/>
    <property type="match status" value="1"/>
</dbReference>
<dbReference type="Pfam" id="PF18073">
    <property type="entry name" value="Zn_ribbon_LapB"/>
    <property type="match status" value="1"/>
</dbReference>
<dbReference type="SMART" id="SM00382">
    <property type="entry name" value="AAA"/>
    <property type="match status" value="1"/>
</dbReference>
<keyword evidence="7 11" id="KW-0067">ATP-binding</keyword>
<comment type="domain">
    <text evidence="11">The middle region has homology to RecA with ATPase motifs including the RadA KNRFG motif, while the C-terminus is homologous to Lon protease.</text>
</comment>
<dbReference type="InterPro" id="IPR014774">
    <property type="entry name" value="KaiC-like_dom"/>
</dbReference>
<evidence type="ECO:0000256" key="4">
    <source>
        <dbReference type="ARBA" id="ARBA00022771"/>
    </source>
</evidence>
<feature type="region of interest" description="Disordered" evidence="14">
    <location>
        <begin position="157"/>
        <end position="192"/>
    </location>
</feature>